<dbReference type="Pfam" id="PF08680">
    <property type="entry name" value="DUF1779"/>
    <property type="match status" value="1"/>
</dbReference>
<evidence type="ECO:0000313" key="1">
    <source>
        <dbReference type="EMBL" id="MBH0230600.1"/>
    </source>
</evidence>
<dbReference type="RefSeq" id="WP_197317224.1">
    <property type="nucleotide sequence ID" value="NZ_JADZSC010000002.1"/>
</dbReference>
<dbReference type="InterPro" id="IPR014794">
    <property type="entry name" value="DUF1779"/>
</dbReference>
<gene>
    <name evidence="1" type="ORF">H0267_10280</name>
</gene>
<accession>A0A931HVK8</accession>
<keyword evidence="2" id="KW-1185">Reference proteome</keyword>
<dbReference type="InterPro" id="IPR036209">
    <property type="entry name" value="YwmB-like_sf"/>
</dbReference>
<dbReference type="SUPFAM" id="SSF143842">
    <property type="entry name" value="YwmB-like"/>
    <property type="match status" value="1"/>
</dbReference>
<dbReference type="EMBL" id="JADZSC010000002">
    <property type="protein sequence ID" value="MBH0230600.1"/>
    <property type="molecule type" value="Genomic_DNA"/>
</dbReference>
<dbReference type="Gene3D" id="3.30.2030.10">
    <property type="entry name" value="YwmB-like"/>
    <property type="match status" value="1"/>
</dbReference>
<proteinExistence type="predicted"/>
<organism evidence="1 2">
    <name type="scientific">Halobacillus yeomjeoni</name>
    <dbReference type="NCBI Taxonomy" id="311194"/>
    <lineage>
        <taxon>Bacteria</taxon>
        <taxon>Bacillati</taxon>
        <taxon>Bacillota</taxon>
        <taxon>Bacilli</taxon>
        <taxon>Bacillales</taxon>
        <taxon>Bacillaceae</taxon>
        <taxon>Halobacillus</taxon>
    </lineage>
</organism>
<sequence length="236" mass="26891">MKTFIAIISACVILGTGVYPQEMSAYKPTTLEKLAGFAVDEQLPLESWKVTMKEQVPQTRIDQLKKELLHSDNEIVMTEEVTKHSRKITFKDAQKNSSIFEYIILIIPNEEKYYAEIVYLVEGRGTASITKEEMMYIDDVKSRYFSGNVTIFSCIEVKSSDIIDDVLVYQNFKKAFNITSIDEVIDNELTIRTGYTEQWEQMIPTANGKMNVQYASRTLGEGTNITIGTPIITSEY</sequence>
<reference evidence="1 2" key="1">
    <citation type="journal article" date="2005" name="Int. J. Syst. Evol. Microbiol.">
        <title>Halobacillus yeomjeoni sp. nov., isolated from a marine solar saltern in Korea.</title>
        <authorList>
            <person name="Yoon J.H."/>
            <person name="Kang S.J."/>
            <person name="Lee C.H."/>
            <person name="Oh H.W."/>
            <person name="Oh T.K."/>
        </authorList>
    </citation>
    <scope>NUCLEOTIDE SEQUENCE [LARGE SCALE GENOMIC DNA]</scope>
    <source>
        <strain evidence="1 2">KCTC 3957</strain>
    </source>
</reference>
<dbReference type="Proteomes" id="UP000614490">
    <property type="component" value="Unassembled WGS sequence"/>
</dbReference>
<protein>
    <submittedName>
        <fullName evidence="1">YwmB family TATA-box binding protein</fullName>
    </submittedName>
</protein>
<comment type="caution">
    <text evidence="1">The sequence shown here is derived from an EMBL/GenBank/DDBJ whole genome shotgun (WGS) entry which is preliminary data.</text>
</comment>
<dbReference type="AlphaFoldDB" id="A0A931HVK8"/>
<dbReference type="Gene3D" id="3.30.360.40">
    <property type="entry name" value="YwmB-like"/>
    <property type="match status" value="1"/>
</dbReference>
<name>A0A931HVK8_9BACI</name>
<evidence type="ECO:0000313" key="2">
    <source>
        <dbReference type="Proteomes" id="UP000614490"/>
    </source>
</evidence>